<organism evidence="8 9">
    <name type="scientific">Pseudoalteromonas nigrifaciens</name>
    <dbReference type="NCBI Taxonomy" id="28109"/>
    <lineage>
        <taxon>Bacteria</taxon>
        <taxon>Pseudomonadati</taxon>
        <taxon>Pseudomonadota</taxon>
        <taxon>Gammaproteobacteria</taxon>
        <taxon>Alteromonadales</taxon>
        <taxon>Pseudoalteromonadaceae</taxon>
        <taxon>Pseudoalteromonas</taxon>
    </lineage>
</organism>
<keyword evidence="9" id="KW-1185">Reference proteome</keyword>
<dbReference type="Proteomes" id="UP000198329">
    <property type="component" value="Chromosome I"/>
</dbReference>
<keyword evidence="4 7" id="KW-0812">Transmembrane</keyword>
<evidence type="ECO:0000256" key="1">
    <source>
        <dbReference type="ARBA" id="ARBA00004370"/>
    </source>
</evidence>
<evidence type="ECO:0000256" key="6">
    <source>
        <dbReference type="ARBA" id="ARBA00023136"/>
    </source>
</evidence>
<evidence type="ECO:0000256" key="7">
    <source>
        <dbReference type="SAM" id="Phobius"/>
    </source>
</evidence>
<comment type="similarity">
    <text evidence="2">Belongs to the major facilitator superfamily. Sugar transporter (TC 2.A.1.1) family.</text>
</comment>
<dbReference type="InterPro" id="IPR005828">
    <property type="entry name" value="MFS_sugar_transport-like"/>
</dbReference>
<dbReference type="Pfam" id="PF00083">
    <property type="entry name" value="Sugar_tr"/>
    <property type="match status" value="1"/>
</dbReference>
<dbReference type="GO" id="GO:0016020">
    <property type="term" value="C:membrane"/>
    <property type="evidence" value="ECO:0007669"/>
    <property type="project" value="UniProtKB-SubCell"/>
</dbReference>
<dbReference type="SUPFAM" id="SSF103473">
    <property type="entry name" value="MFS general substrate transporter"/>
    <property type="match status" value="1"/>
</dbReference>
<dbReference type="AlphaFoldDB" id="A0AAC9XYA5"/>
<proteinExistence type="inferred from homology"/>
<dbReference type="EMBL" id="CP011036">
    <property type="protein sequence ID" value="ASM54649.1"/>
    <property type="molecule type" value="Genomic_DNA"/>
</dbReference>
<keyword evidence="5 7" id="KW-1133">Transmembrane helix</keyword>
<dbReference type="Gene3D" id="1.20.1250.20">
    <property type="entry name" value="MFS general substrate transporter like domains"/>
    <property type="match status" value="1"/>
</dbReference>
<sequence>MSYQALIRIRFSTINSANNIISYANYDAAALAVDASAQWIANFAITMTFPIMLANIGLAGAYGFYALSALISLFFVVKYIKETRGKTLESM</sequence>
<comment type="subcellular location">
    <subcellularLocation>
        <location evidence="1">Membrane</location>
    </subcellularLocation>
</comment>
<dbReference type="PANTHER" id="PTHR48023:SF4">
    <property type="entry name" value="D-XYLOSE-PROTON SYMPORTER-LIKE 2"/>
    <property type="match status" value="1"/>
</dbReference>
<evidence type="ECO:0000313" key="8">
    <source>
        <dbReference type="EMBL" id="ASM54649.1"/>
    </source>
</evidence>
<name>A0AAC9XYA5_9GAMM</name>
<gene>
    <name evidence="8" type="ORF">PNIG_a2653</name>
</gene>
<evidence type="ECO:0000256" key="4">
    <source>
        <dbReference type="ARBA" id="ARBA00022692"/>
    </source>
</evidence>
<evidence type="ECO:0000313" key="9">
    <source>
        <dbReference type="Proteomes" id="UP000198329"/>
    </source>
</evidence>
<evidence type="ECO:0000256" key="2">
    <source>
        <dbReference type="ARBA" id="ARBA00010992"/>
    </source>
</evidence>
<accession>A0AAC9XYA5</accession>
<evidence type="ECO:0000256" key="5">
    <source>
        <dbReference type="ARBA" id="ARBA00022989"/>
    </source>
</evidence>
<reference evidence="8 9" key="1">
    <citation type="submission" date="2015-03" db="EMBL/GenBank/DDBJ databases">
        <authorList>
            <person name="Xie B.-B."/>
            <person name="Rong J.-C."/>
            <person name="Qin Q.-L."/>
            <person name="Zhang Y.-Z."/>
        </authorList>
    </citation>
    <scope>NUCLEOTIDE SEQUENCE [LARGE SCALE GENOMIC DNA]</scope>
    <source>
        <strain evidence="8 9">KMM 661</strain>
    </source>
</reference>
<dbReference type="InterPro" id="IPR036259">
    <property type="entry name" value="MFS_trans_sf"/>
</dbReference>
<evidence type="ECO:0000256" key="3">
    <source>
        <dbReference type="ARBA" id="ARBA00022448"/>
    </source>
</evidence>
<dbReference type="PANTHER" id="PTHR48023">
    <property type="entry name" value="D-XYLOSE-PROTON SYMPORTER-LIKE 2"/>
    <property type="match status" value="1"/>
</dbReference>
<feature type="transmembrane region" description="Helical" evidence="7">
    <location>
        <begin position="62"/>
        <end position="80"/>
    </location>
</feature>
<keyword evidence="6 7" id="KW-0472">Membrane</keyword>
<dbReference type="InterPro" id="IPR050820">
    <property type="entry name" value="MFS_Sugar_Transporter"/>
</dbReference>
<dbReference type="KEGG" id="png:PNIG_a2653"/>
<dbReference type="GO" id="GO:0022857">
    <property type="term" value="F:transmembrane transporter activity"/>
    <property type="evidence" value="ECO:0007669"/>
    <property type="project" value="InterPro"/>
</dbReference>
<protein>
    <submittedName>
        <fullName evidence="8">Uncharacterized protein</fullName>
    </submittedName>
</protein>
<keyword evidence="3" id="KW-0813">Transport</keyword>